<dbReference type="RefSeq" id="WP_020584131.1">
    <property type="nucleotide sequence ID" value="NZ_JOJP01000001.1"/>
</dbReference>
<evidence type="ECO:0000313" key="4">
    <source>
        <dbReference type="Proteomes" id="UP000027997"/>
    </source>
</evidence>
<dbReference type="GO" id="GO:0005524">
    <property type="term" value="F:ATP binding"/>
    <property type="evidence" value="ECO:0007669"/>
    <property type="project" value="UniProtKB-KW"/>
</dbReference>
<keyword evidence="1" id="KW-0732">Signal</keyword>
<reference evidence="3 4" key="1">
    <citation type="submission" date="2014-06" db="EMBL/GenBank/DDBJ databases">
        <title>Whole Genome Sequences of Three Symbiotic Endozoicomonas Bacteria.</title>
        <authorList>
            <person name="Neave M.J."/>
            <person name="Apprill A."/>
            <person name="Voolstra C.R."/>
        </authorList>
    </citation>
    <scope>NUCLEOTIDE SEQUENCE [LARGE SCALE GENOMIC DNA]</scope>
    <source>
        <strain evidence="3 4">DSM 22380</strain>
    </source>
</reference>
<sequence length="328" mass="37024">MKKLIKLTFLWAITLMLSAGLHASGNKQTSNNKQEKELKELTLMLEWFVNPDHGPIIIAQENGYFEDQGLKVDIQEPADPNLPPKLVASEKVDLAVYYQPSLIHGVANGLPLAWAGTLVATPLDGLLVLDDGPIKSLKDMKGKTIGLNIGGIENAILDTLFEPYGFGAKDVKLVNVGWNLSSSLMSGRVDAIMGAYRNFELNQLAIEGRKGRMFYYEENNIPPYDELIFIANSKKNDKDAIRRFLRAIELGTQYIVNNPEKSWKIFRDYSPKKLDNELNRRAWFDTISRFDLRPAAKDAGRYQAFADYLQENGELKAKVNSKDYMLDF</sequence>
<dbReference type="eggNOG" id="COG0715">
    <property type="taxonomic scope" value="Bacteria"/>
</dbReference>
<proteinExistence type="predicted"/>
<dbReference type="GO" id="GO:0009228">
    <property type="term" value="P:thiamine biosynthetic process"/>
    <property type="evidence" value="ECO:0007669"/>
    <property type="project" value="InterPro"/>
</dbReference>
<keyword evidence="3" id="KW-0547">Nucleotide-binding</keyword>
<keyword evidence="3" id="KW-0067">ATP-binding</keyword>
<organism evidence="3 4">
    <name type="scientific">Endozoicomonas elysicola</name>
    <dbReference type="NCBI Taxonomy" id="305900"/>
    <lineage>
        <taxon>Bacteria</taxon>
        <taxon>Pseudomonadati</taxon>
        <taxon>Pseudomonadota</taxon>
        <taxon>Gammaproteobacteria</taxon>
        <taxon>Oceanospirillales</taxon>
        <taxon>Endozoicomonadaceae</taxon>
        <taxon>Endozoicomonas</taxon>
    </lineage>
</organism>
<dbReference type="Proteomes" id="UP000027997">
    <property type="component" value="Unassembled WGS sequence"/>
</dbReference>
<comment type="caution">
    <text evidence="3">The sequence shown here is derived from an EMBL/GenBank/DDBJ whole genome shotgun (WGS) entry which is preliminary data.</text>
</comment>
<evidence type="ECO:0000313" key="3">
    <source>
        <dbReference type="EMBL" id="KEI70127.1"/>
    </source>
</evidence>
<feature type="signal peptide" evidence="1">
    <location>
        <begin position="1"/>
        <end position="23"/>
    </location>
</feature>
<dbReference type="AlphaFoldDB" id="A0A081K7K1"/>
<keyword evidence="4" id="KW-1185">Reference proteome</keyword>
<dbReference type="PANTHER" id="PTHR31528:SF3">
    <property type="entry name" value="THIAMINE BIOSYNTHESIS PROTEIN HI_0357-RELATED"/>
    <property type="match status" value="1"/>
</dbReference>
<name>A0A081K7K1_9GAMM</name>
<evidence type="ECO:0000256" key="1">
    <source>
        <dbReference type="SAM" id="SignalP"/>
    </source>
</evidence>
<dbReference type="STRING" id="305900.GV64_04625"/>
<dbReference type="Pfam" id="PF09084">
    <property type="entry name" value="NMT1"/>
    <property type="match status" value="1"/>
</dbReference>
<feature type="chain" id="PRO_5001758675" evidence="1">
    <location>
        <begin position="24"/>
        <end position="328"/>
    </location>
</feature>
<evidence type="ECO:0000259" key="2">
    <source>
        <dbReference type="Pfam" id="PF09084"/>
    </source>
</evidence>
<dbReference type="InterPro" id="IPR015168">
    <property type="entry name" value="SsuA/THI5"/>
</dbReference>
<dbReference type="PANTHER" id="PTHR31528">
    <property type="entry name" value="4-AMINO-5-HYDROXYMETHYL-2-METHYLPYRIMIDINE PHOSPHATE SYNTHASE THI11-RELATED"/>
    <property type="match status" value="1"/>
</dbReference>
<gene>
    <name evidence="3" type="ORF">GV64_04625</name>
</gene>
<dbReference type="Gene3D" id="3.40.190.10">
    <property type="entry name" value="Periplasmic binding protein-like II"/>
    <property type="match status" value="2"/>
</dbReference>
<accession>A0A081K7K1</accession>
<feature type="domain" description="SsuA/THI5-like" evidence="2">
    <location>
        <begin position="50"/>
        <end position="261"/>
    </location>
</feature>
<dbReference type="EMBL" id="JOJP01000001">
    <property type="protein sequence ID" value="KEI70127.1"/>
    <property type="molecule type" value="Genomic_DNA"/>
</dbReference>
<protein>
    <submittedName>
        <fullName evidence="3">ABC transporter ATP-binding protein</fullName>
    </submittedName>
</protein>
<dbReference type="InterPro" id="IPR027939">
    <property type="entry name" value="NMT1/THI5"/>
</dbReference>
<dbReference type="SUPFAM" id="SSF53850">
    <property type="entry name" value="Periplasmic binding protein-like II"/>
    <property type="match status" value="1"/>
</dbReference>